<dbReference type="STRING" id="4540.A0A3L6TPV1"/>
<comment type="subcellular location">
    <subcellularLocation>
        <location evidence="1">Cell membrane</location>
        <topology evidence="1">Single-pass membrane protein</topology>
    </subcellularLocation>
</comment>
<dbReference type="Gene3D" id="3.40.50.200">
    <property type="entry name" value="Peptidase S8/S53 domain"/>
    <property type="match status" value="1"/>
</dbReference>
<feature type="region of interest" description="Disordered" evidence="17">
    <location>
        <begin position="1662"/>
        <end position="1683"/>
    </location>
</feature>
<dbReference type="GO" id="GO:0006508">
    <property type="term" value="P:proteolysis"/>
    <property type="evidence" value="ECO:0007669"/>
    <property type="project" value="InterPro"/>
</dbReference>
<dbReference type="SMART" id="SM00369">
    <property type="entry name" value="LRR_TYP"/>
    <property type="match status" value="7"/>
</dbReference>
<dbReference type="PROSITE" id="PS00107">
    <property type="entry name" value="PROTEIN_KINASE_ATP"/>
    <property type="match status" value="1"/>
</dbReference>
<dbReference type="PANTHER" id="PTHR48056:SF26">
    <property type="entry name" value="MDIS1-INTERACTING RECEPTOR LIKE KINASE 1"/>
    <property type="match status" value="1"/>
</dbReference>
<feature type="signal peptide" evidence="18">
    <location>
        <begin position="1"/>
        <end position="33"/>
    </location>
</feature>
<dbReference type="EMBL" id="PQIB02000001">
    <property type="protein sequence ID" value="RLN41686.1"/>
    <property type="molecule type" value="Genomic_DNA"/>
</dbReference>
<dbReference type="FunFam" id="3.80.10.10:FF:000410">
    <property type="entry name" value="Leucine-rich repeat receptor-like protein kinase PXL1"/>
    <property type="match status" value="1"/>
</dbReference>
<proteinExistence type="inferred from homology"/>
<feature type="compositionally biased region" description="Basic and acidic residues" evidence="17">
    <location>
        <begin position="1965"/>
        <end position="1977"/>
    </location>
</feature>
<evidence type="ECO:0000256" key="6">
    <source>
        <dbReference type="ARBA" id="ARBA00022692"/>
    </source>
</evidence>
<evidence type="ECO:0000256" key="18">
    <source>
        <dbReference type="SAM" id="SignalP"/>
    </source>
</evidence>
<evidence type="ECO:0000256" key="1">
    <source>
        <dbReference type="ARBA" id="ARBA00004162"/>
    </source>
</evidence>
<evidence type="ECO:0000256" key="2">
    <source>
        <dbReference type="ARBA" id="ARBA00008684"/>
    </source>
</evidence>
<dbReference type="Pfam" id="PF08263">
    <property type="entry name" value="LRRNT_2"/>
    <property type="match status" value="1"/>
</dbReference>
<feature type="domain" description="Protein kinase" evidence="19">
    <location>
        <begin position="718"/>
        <end position="1012"/>
    </location>
</feature>
<dbReference type="Pfam" id="PF17766">
    <property type="entry name" value="fn3_6"/>
    <property type="match status" value="1"/>
</dbReference>
<keyword evidence="21" id="KW-1185">Reference proteome</keyword>
<dbReference type="Gene3D" id="1.10.510.10">
    <property type="entry name" value="Transferase(Phosphotransferase) domain 1"/>
    <property type="match status" value="1"/>
</dbReference>
<dbReference type="GO" id="GO:0004252">
    <property type="term" value="F:serine-type endopeptidase activity"/>
    <property type="evidence" value="ECO:0007669"/>
    <property type="project" value="InterPro"/>
</dbReference>
<evidence type="ECO:0000256" key="9">
    <source>
        <dbReference type="ARBA" id="ARBA00022741"/>
    </source>
</evidence>
<dbReference type="InterPro" id="IPR001611">
    <property type="entry name" value="Leu-rich_rpt"/>
</dbReference>
<evidence type="ECO:0000256" key="11">
    <source>
        <dbReference type="ARBA" id="ARBA00022840"/>
    </source>
</evidence>
<dbReference type="PROSITE" id="PS00108">
    <property type="entry name" value="PROTEIN_KINASE_ST"/>
    <property type="match status" value="1"/>
</dbReference>
<protein>
    <submittedName>
        <fullName evidence="20">Leucine-rich repeat receptor-like protein kinase PXL2</fullName>
    </submittedName>
</protein>
<keyword evidence="5" id="KW-0808">Transferase</keyword>
<evidence type="ECO:0000313" key="20">
    <source>
        <dbReference type="EMBL" id="RLN41686.1"/>
    </source>
</evidence>
<comment type="caution">
    <text evidence="20">The sequence shown here is derived from an EMBL/GenBank/DDBJ whole genome shotgun (WGS) entry which is preliminary data.</text>
</comment>
<organism evidence="20 21">
    <name type="scientific">Panicum miliaceum</name>
    <name type="common">Proso millet</name>
    <name type="synonym">Broomcorn millet</name>
    <dbReference type="NCBI Taxonomy" id="4540"/>
    <lineage>
        <taxon>Eukaryota</taxon>
        <taxon>Viridiplantae</taxon>
        <taxon>Streptophyta</taxon>
        <taxon>Embryophyta</taxon>
        <taxon>Tracheophyta</taxon>
        <taxon>Spermatophyta</taxon>
        <taxon>Magnoliopsida</taxon>
        <taxon>Liliopsida</taxon>
        <taxon>Poales</taxon>
        <taxon>Poaceae</taxon>
        <taxon>PACMAD clade</taxon>
        <taxon>Panicoideae</taxon>
        <taxon>Panicodae</taxon>
        <taxon>Paniceae</taxon>
        <taxon>Panicinae</taxon>
        <taxon>Panicum</taxon>
        <taxon>Panicum sect. Panicum</taxon>
    </lineage>
</organism>
<evidence type="ECO:0000256" key="4">
    <source>
        <dbReference type="ARBA" id="ARBA00022614"/>
    </source>
</evidence>
<dbReference type="InterPro" id="IPR017441">
    <property type="entry name" value="Protein_kinase_ATP_BS"/>
</dbReference>
<dbReference type="Proteomes" id="UP000275267">
    <property type="component" value="Unassembled WGS sequence"/>
</dbReference>
<evidence type="ECO:0000256" key="8">
    <source>
        <dbReference type="ARBA" id="ARBA00022737"/>
    </source>
</evidence>
<keyword evidence="11 16" id="KW-0067">ATP-binding</keyword>
<dbReference type="SMART" id="SM00220">
    <property type="entry name" value="S_TKc"/>
    <property type="match status" value="1"/>
</dbReference>
<evidence type="ECO:0000256" key="10">
    <source>
        <dbReference type="ARBA" id="ARBA00022777"/>
    </source>
</evidence>
<gene>
    <name evidence="20" type="ORF">C2845_PM01G02880</name>
</gene>
<dbReference type="InterPro" id="IPR041469">
    <property type="entry name" value="Subtilisin-like_FN3"/>
</dbReference>
<keyword evidence="14" id="KW-0675">Receptor</keyword>
<dbReference type="PROSITE" id="PS50011">
    <property type="entry name" value="PROTEIN_KINASE_DOM"/>
    <property type="match status" value="1"/>
</dbReference>
<evidence type="ECO:0000256" key="12">
    <source>
        <dbReference type="ARBA" id="ARBA00022989"/>
    </source>
</evidence>
<evidence type="ECO:0000256" key="15">
    <source>
        <dbReference type="ARBA" id="ARBA00023180"/>
    </source>
</evidence>
<sequence>MTSATPRRGSTSHLFFPLSFSLALLCCIAVSNAAGDEAAALLAIKVSLVDPLEKLGGWNSASVSSHCTWKGVRCNARGVVTGLNLAGMNLSGSIPDDILGLTGLTSIILQSNAFEHELPLALVSIPTLQELDVSDNNFAGHFPAGLGACASLTYLNASGNNFAGPLPADIANASALESLDFRGGYFSGTIPKSYGKLQKLKFLGLSGNNLGGALPAELFDMSALEQLLIGYNEFSGAIPAAIGKLANLQYLDLAIGKLEGPIPAELGRLPYLNTIYLYKNNIGGPIPKEIGNLTSLVMLDLSDNALTGTIPAELGQLTNLQLLNLMCNRLNGGIPASIGELPKLEVLELWNNSLTGPLPPSLGSAQPLEWLDVSTNALSGPVPAGLCDSSNLTKLILFNNVFTGPIPAGLTTCSTLVRVRAHNNRLNGTVPAGLGRLPRLQRLELAGNELSGEIPDDLALSTSLSFIDLSHNQLRSALPSNILSIPTLQTFAAADNELVGGVPDEIGDCPSLSALDLSSNRLSGAIPASLGSCQRLVSLSLRNNKLTGQIPGAIAKMSTLSVLDLSTNFFSGEIPSNFGTSPALEMLNLAYNNLTGPVPTTGLLRTINPDELAGNPGLCGGVLPPCGATSLRASSYEASGLRRSHMKHIAAGWAIGISALIVVCGVVLVGKQLYQRWYVNGGCCDDAALEEDGSGSWPWRLTAFQRLSFTSAEVLACIKEDNIVGMGGTGVVYRADMPRHHAVVAVKKLWRAAGCPEEAATVDGRQDVEAGGEFAAEVKLLGRLRHRNVVRMLGYVSNNLDTMVLYEYMVNGSLWEALHGLGKGKMLVDWVSRYNVAAGVAAGLAYLHHDCRPPVIHRDVKSSNVLLDTNMDAKIADFGLARVMARAHETVSVVAGSFGYIAPEYGYTLKVDQKSDIYSFGVVLMELLTGRRPIEPEYGDSTDIVGWIRERLRTNSGVEELLDAGIGGRVDHVREEMLLVLRIAVLCTAKSPKDRPTMRDVVTMLGEAKPRRKSSSATVAATVVDKDKPVFTTSPDSGEDGGPIAEMMEVPPLPAARVGRDGRRSPAASPAPAVGGAPDSGHGGQLRFPQIAPASPPAKAPTILAFRRRSAIRRPSLCPSSPAAPASAPLVVARGQRPSSPVAPASGSTRGHALPPPCQLAQMQEDPKEAERGFKDALSQITDLVIQTDASAITFNLAGDLMLEQHVVSVRQGSGLCTDSSKYGQALVAAKLLHKAKKELERGRSIKCPVDPRLFNVEVTFDGTNKQKLISDTLKRMESDMLYIDISEHDDGFAKILKQLGNPMAEARSLLKSAAELAEAQPSARASLLYPYIMVCLLSEDQILKDSRCGEFLSLALGVLKDLSSSMPRSLVIAFVHAKFLVALGFLDSAEKECQRALLIDKPDDPWYHDIPLASTDGETYDERVYLKKKQIAAIIDAVFRMVKSEFQNLNEEQKVSFLSVRVANLLDQNGSVSEKTVSIIDAVNQYKSRQSWVLWRCPHEEHFCQLYEAPDPVALLRHVWDHVNPEEREIEVFYGAVHNRLKSCHQAPHAEHLGNLYLAVDDEGKECLCLRSIEALFNRIYSILPVLERDDQNDGISALEALDAFLNVVISFGEDENDDTLQVTWSQLLVSFAVDTRDALFDLTATIKWIAKQDSVEMPLEEHNSELDVKDDRRNSGASHSEHHAFKYDYEALHRRFAVVNAQPPAVAKTENKGSYDPYAIEQVHTDYMKVVSSECSHQVVCSACFIERCITRRFTQEAKGRRPPVQLLRALGDIDGGPSRERHRGAHPVRAPVLELGDGPVRDHDIVGHNGPAGQGKAIMDGDGGRADVFAMGAGRVNPARAVDPGLVYDIQPGDYVTHLCTLGYTNMEIFKITHAGINCSAVLQKSGGFSLNYPAIAVAFKNGAKSAVLQRTVNNVGTPNSAYTVQVAAPPGVKVNVAPTTLAFAEFGEQRSFRWCSATQSREARREEPHRREPVTLVVE</sequence>
<keyword evidence="6" id="KW-0812">Transmembrane</keyword>
<dbReference type="SUPFAM" id="SSF56112">
    <property type="entry name" value="Protein kinase-like (PK-like)"/>
    <property type="match status" value="1"/>
</dbReference>
<dbReference type="Pfam" id="PF00069">
    <property type="entry name" value="Pkinase"/>
    <property type="match status" value="1"/>
</dbReference>
<feature type="compositionally biased region" description="Low complexity" evidence="17">
    <location>
        <begin position="1065"/>
        <end position="1080"/>
    </location>
</feature>
<feature type="region of interest" description="Disordered" evidence="17">
    <location>
        <begin position="1027"/>
        <end position="1097"/>
    </location>
</feature>
<dbReference type="Pfam" id="PF00560">
    <property type="entry name" value="LRR_1"/>
    <property type="match status" value="2"/>
</dbReference>
<dbReference type="InterPro" id="IPR008271">
    <property type="entry name" value="Ser/Thr_kinase_AS"/>
</dbReference>
<feature type="region of interest" description="Disordered" evidence="17">
    <location>
        <begin position="1133"/>
        <end position="1153"/>
    </location>
</feature>
<evidence type="ECO:0000256" key="17">
    <source>
        <dbReference type="SAM" id="MobiDB-lite"/>
    </source>
</evidence>
<keyword evidence="9 16" id="KW-0547">Nucleotide-binding</keyword>
<dbReference type="InterPro" id="IPR055414">
    <property type="entry name" value="LRR_R13L4/SHOC2-like"/>
</dbReference>
<feature type="chain" id="PRO_5018026809" evidence="18">
    <location>
        <begin position="34"/>
        <end position="1983"/>
    </location>
</feature>
<dbReference type="OrthoDB" id="676979at2759"/>
<dbReference type="Gene3D" id="3.30.200.20">
    <property type="entry name" value="Phosphorylase Kinase, domain 1"/>
    <property type="match status" value="1"/>
</dbReference>
<dbReference type="PANTHER" id="PTHR48056">
    <property type="entry name" value="LRR RECEPTOR-LIKE SERINE/THREONINE-PROTEIN KINASE-RELATED"/>
    <property type="match status" value="1"/>
</dbReference>
<keyword evidence="13" id="KW-0472">Membrane</keyword>
<evidence type="ECO:0000256" key="3">
    <source>
        <dbReference type="ARBA" id="ARBA00022475"/>
    </source>
</evidence>
<keyword evidence="7 18" id="KW-0732">Signal</keyword>
<keyword evidence="10" id="KW-0418">Kinase</keyword>
<name>A0A3L6TPV1_PANMI</name>
<dbReference type="Gene3D" id="3.80.10.10">
    <property type="entry name" value="Ribonuclease Inhibitor"/>
    <property type="match status" value="4"/>
</dbReference>
<dbReference type="InterPro" id="IPR011009">
    <property type="entry name" value="Kinase-like_dom_sf"/>
</dbReference>
<comment type="similarity">
    <text evidence="2">Belongs to the protein kinase superfamily. Ser/Thr protein kinase family.</text>
</comment>
<keyword evidence="15" id="KW-0325">Glycoprotein</keyword>
<evidence type="ECO:0000256" key="14">
    <source>
        <dbReference type="ARBA" id="ARBA00023170"/>
    </source>
</evidence>
<evidence type="ECO:0000256" key="7">
    <source>
        <dbReference type="ARBA" id="ARBA00022729"/>
    </source>
</evidence>
<evidence type="ECO:0000259" key="19">
    <source>
        <dbReference type="PROSITE" id="PS50011"/>
    </source>
</evidence>
<dbReference type="SUPFAM" id="SSF52047">
    <property type="entry name" value="RNI-like"/>
    <property type="match status" value="1"/>
</dbReference>
<dbReference type="FunFam" id="3.80.10.10:FF:000412">
    <property type="entry name" value="Leucine-rich repeat receptor-like protein kinase PXL1"/>
    <property type="match status" value="1"/>
</dbReference>
<dbReference type="InterPro" id="IPR036852">
    <property type="entry name" value="Peptidase_S8/S53_dom_sf"/>
</dbReference>
<keyword evidence="12" id="KW-1133">Transmembrane helix</keyword>
<dbReference type="GO" id="GO:0004672">
    <property type="term" value="F:protein kinase activity"/>
    <property type="evidence" value="ECO:0007669"/>
    <property type="project" value="InterPro"/>
</dbReference>
<dbReference type="InterPro" id="IPR003591">
    <property type="entry name" value="Leu-rich_rpt_typical-subtyp"/>
</dbReference>
<dbReference type="SUPFAM" id="SSF52058">
    <property type="entry name" value="L domain-like"/>
    <property type="match status" value="1"/>
</dbReference>
<keyword evidence="4" id="KW-0433">Leucine-rich repeat</keyword>
<dbReference type="FunFam" id="3.80.10.10:FF:000297">
    <property type="entry name" value="Leucine-rich repeat receptor-like protein kinase PXL1"/>
    <property type="match status" value="1"/>
</dbReference>
<evidence type="ECO:0000313" key="21">
    <source>
        <dbReference type="Proteomes" id="UP000275267"/>
    </source>
</evidence>
<dbReference type="Pfam" id="PF13855">
    <property type="entry name" value="LRR_8"/>
    <property type="match status" value="1"/>
</dbReference>
<evidence type="ECO:0000256" key="13">
    <source>
        <dbReference type="ARBA" id="ARBA00023136"/>
    </source>
</evidence>
<evidence type="ECO:0000256" key="16">
    <source>
        <dbReference type="PROSITE-ProRule" id="PRU10141"/>
    </source>
</evidence>
<keyword evidence="3" id="KW-1003">Cell membrane</keyword>
<dbReference type="InterPro" id="IPR032675">
    <property type="entry name" value="LRR_dom_sf"/>
</dbReference>
<dbReference type="Gene3D" id="2.60.40.2310">
    <property type="match status" value="1"/>
</dbReference>
<dbReference type="FunFam" id="1.10.510.10:FF:000400">
    <property type="entry name" value="MDIS1-interacting receptor like kinase 1"/>
    <property type="match status" value="1"/>
</dbReference>
<dbReference type="GO" id="GO:0033612">
    <property type="term" value="F:receptor serine/threonine kinase binding"/>
    <property type="evidence" value="ECO:0007669"/>
    <property type="project" value="TreeGrafter"/>
</dbReference>
<dbReference type="Pfam" id="PF23598">
    <property type="entry name" value="LRR_14"/>
    <property type="match status" value="1"/>
</dbReference>
<keyword evidence="8" id="KW-0677">Repeat</keyword>
<dbReference type="FunFam" id="3.30.200.20:FF:000730">
    <property type="entry name" value="Putative leucine-rich repeat receptor-like protein kinase family protein"/>
    <property type="match status" value="1"/>
</dbReference>
<dbReference type="GO" id="GO:0005524">
    <property type="term" value="F:ATP binding"/>
    <property type="evidence" value="ECO:0007669"/>
    <property type="project" value="UniProtKB-UniRule"/>
</dbReference>
<dbReference type="InterPro" id="IPR013210">
    <property type="entry name" value="LRR_N_plant-typ"/>
</dbReference>
<dbReference type="InterPro" id="IPR050647">
    <property type="entry name" value="Plant_LRR-RLKs"/>
</dbReference>
<evidence type="ECO:0000256" key="5">
    <source>
        <dbReference type="ARBA" id="ARBA00022679"/>
    </source>
</evidence>
<reference evidence="21" key="1">
    <citation type="journal article" date="2019" name="Nat. Commun.">
        <title>The genome of broomcorn millet.</title>
        <authorList>
            <person name="Zou C."/>
            <person name="Miki D."/>
            <person name="Li D."/>
            <person name="Tang Q."/>
            <person name="Xiao L."/>
            <person name="Rajput S."/>
            <person name="Deng P."/>
            <person name="Jia W."/>
            <person name="Huang R."/>
            <person name="Zhang M."/>
            <person name="Sun Y."/>
            <person name="Hu J."/>
            <person name="Fu X."/>
            <person name="Schnable P.S."/>
            <person name="Li F."/>
            <person name="Zhang H."/>
            <person name="Feng B."/>
            <person name="Zhu X."/>
            <person name="Liu R."/>
            <person name="Schnable J.C."/>
            <person name="Zhu J.-K."/>
            <person name="Zhang H."/>
        </authorList>
    </citation>
    <scope>NUCLEOTIDE SEQUENCE [LARGE SCALE GENOMIC DNA]</scope>
</reference>
<accession>A0A3L6TPV1</accession>
<feature type="region of interest" description="Disordered" evidence="17">
    <location>
        <begin position="1963"/>
        <end position="1983"/>
    </location>
</feature>
<dbReference type="InterPro" id="IPR000719">
    <property type="entry name" value="Prot_kinase_dom"/>
</dbReference>
<dbReference type="GO" id="GO:0005886">
    <property type="term" value="C:plasma membrane"/>
    <property type="evidence" value="ECO:0007669"/>
    <property type="project" value="UniProtKB-SubCell"/>
</dbReference>
<feature type="binding site" evidence="16">
    <location>
        <position position="748"/>
    </location>
    <ligand>
        <name>ATP</name>
        <dbReference type="ChEBI" id="CHEBI:30616"/>
    </ligand>
</feature>